<reference evidence="2 3" key="1">
    <citation type="journal article" date="2020" name="bioRxiv">
        <title>Sequence and annotation of 42 cannabis genomes reveals extensive copy number variation in cannabinoid synthesis and pathogen resistance genes.</title>
        <authorList>
            <person name="Mckernan K.J."/>
            <person name="Helbert Y."/>
            <person name="Kane L.T."/>
            <person name="Ebling H."/>
            <person name="Zhang L."/>
            <person name="Liu B."/>
            <person name="Eaton Z."/>
            <person name="Mclaughlin S."/>
            <person name="Kingan S."/>
            <person name="Baybayan P."/>
            <person name="Concepcion G."/>
            <person name="Jordan M."/>
            <person name="Riva A."/>
            <person name="Barbazuk W."/>
            <person name="Harkins T."/>
        </authorList>
    </citation>
    <scope>NUCLEOTIDE SEQUENCE [LARGE SCALE GENOMIC DNA]</scope>
    <source>
        <strain evidence="3">cv. Jamaican Lion 4</strain>
        <tissue evidence="2">Leaf</tissue>
    </source>
</reference>
<evidence type="ECO:0000259" key="1">
    <source>
        <dbReference type="Pfam" id="PF13966"/>
    </source>
</evidence>
<name>A0A7J6DQ78_CANSA</name>
<protein>
    <recommendedName>
        <fullName evidence="1">Reverse transcriptase zinc-binding domain-containing protein</fullName>
    </recommendedName>
</protein>
<proteinExistence type="predicted"/>
<dbReference type="AlphaFoldDB" id="A0A7J6DQ78"/>
<dbReference type="InterPro" id="IPR026960">
    <property type="entry name" value="RVT-Znf"/>
</dbReference>
<evidence type="ECO:0000313" key="3">
    <source>
        <dbReference type="Proteomes" id="UP000583929"/>
    </source>
</evidence>
<evidence type="ECO:0000313" key="2">
    <source>
        <dbReference type="EMBL" id="KAF4347759.1"/>
    </source>
</evidence>
<dbReference type="EMBL" id="JAATIQ010000771">
    <property type="protein sequence ID" value="KAF4347759.1"/>
    <property type="molecule type" value="Genomic_DNA"/>
</dbReference>
<gene>
    <name evidence="2" type="ORF">G4B88_002950</name>
</gene>
<sequence length="365" mass="41149">MTEEFCVTLAMAGWKEESMLTPSPLIKRGSEQLTKRKGETTVDQKDPLRVCRQGQSGKRQAGPCSVKVEAPEVPVDFAENLLKKGLRFSVGDGRHIRAFRDPWLPRPTRFMSISPEPNEYLFVDSLIGDGGQWDLPKLQQVFLPDDVELILSITLSSHVVEDRLGWHYDRDDCFTLALQLARGSDVGCSSKLAGWWNGMWNLEVSPKVKVFLWRLYHDAVPVATNLIRRKIVMDPWCLACGGVVPETTAHAMVFYPRLQMVWEEVSSCVHGTLADLLVVFFDVLQLELFQEVVMVLWWIWFDRNACVFGGAQSQLAFLVSLARNALAEYIGNQKRVCVLTCGSGCSSNKIERWVAPPSGLGVRFR</sequence>
<dbReference type="Pfam" id="PF13966">
    <property type="entry name" value="zf-RVT"/>
    <property type="match status" value="1"/>
</dbReference>
<keyword evidence="3" id="KW-1185">Reference proteome</keyword>
<accession>A0A7J6DQ78</accession>
<organism evidence="2 3">
    <name type="scientific">Cannabis sativa</name>
    <name type="common">Hemp</name>
    <name type="synonym">Marijuana</name>
    <dbReference type="NCBI Taxonomy" id="3483"/>
    <lineage>
        <taxon>Eukaryota</taxon>
        <taxon>Viridiplantae</taxon>
        <taxon>Streptophyta</taxon>
        <taxon>Embryophyta</taxon>
        <taxon>Tracheophyta</taxon>
        <taxon>Spermatophyta</taxon>
        <taxon>Magnoliopsida</taxon>
        <taxon>eudicotyledons</taxon>
        <taxon>Gunneridae</taxon>
        <taxon>Pentapetalae</taxon>
        <taxon>rosids</taxon>
        <taxon>fabids</taxon>
        <taxon>Rosales</taxon>
        <taxon>Cannabaceae</taxon>
        <taxon>Cannabis</taxon>
    </lineage>
</organism>
<dbReference type="Proteomes" id="UP000583929">
    <property type="component" value="Unassembled WGS sequence"/>
</dbReference>
<comment type="caution">
    <text evidence="2">The sequence shown here is derived from an EMBL/GenBank/DDBJ whole genome shotgun (WGS) entry which is preliminary data.</text>
</comment>
<feature type="domain" description="Reverse transcriptase zinc-binding" evidence="1">
    <location>
        <begin position="194"/>
        <end position="262"/>
    </location>
</feature>